<dbReference type="SMART" id="SM00256">
    <property type="entry name" value="FBOX"/>
    <property type="match status" value="1"/>
</dbReference>
<organism evidence="2 3">
    <name type="scientific">Jaminaea rosea</name>
    <dbReference type="NCBI Taxonomy" id="1569628"/>
    <lineage>
        <taxon>Eukaryota</taxon>
        <taxon>Fungi</taxon>
        <taxon>Dikarya</taxon>
        <taxon>Basidiomycota</taxon>
        <taxon>Ustilaginomycotina</taxon>
        <taxon>Exobasidiomycetes</taxon>
        <taxon>Microstromatales</taxon>
        <taxon>Microstromatales incertae sedis</taxon>
        <taxon>Jaminaea</taxon>
    </lineage>
</organism>
<gene>
    <name evidence="2" type="ORF">BDZ90DRAFT_54545</name>
</gene>
<evidence type="ECO:0000313" key="3">
    <source>
        <dbReference type="Proteomes" id="UP000245884"/>
    </source>
</evidence>
<feature type="domain" description="F-box" evidence="1">
    <location>
        <begin position="1"/>
        <end position="46"/>
    </location>
</feature>
<dbReference type="OrthoDB" id="550575at2759"/>
<dbReference type="InterPro" id="IPR036047">
    <property type="entry name" value="F-box-like_dom_sf"/>
</dbReference>
<dbReference type="Pfam" id="PF12937">
    <property type="entry name" value="F-box-like"/>
    <property type="match status" value="1"/>
</dbReference>
<evidence type="ECO:0000313" key="2">
    <source>
        <dbReference type="EMBL" id="PWN25946.1"/>
    </source>
</evidence>
<accession>A0A316UKZ4</accession>
<dbReference type="InterPro" id="IPR011047">
    <property type="entry name" value="Quinoprotein_ADH-like_sf"/>
</dbReference>
<dbReference type="Proteomes" id="UP000245884">
    <property type="component" value="Unassembled WGS sequence"/>
</dbReference>
<name>A0A316UKZ4_9BASI</name>
<dbReference type="Gene3D" id="1.20.1280.50">
    <property type="match status" value="1"/>
</dbReference>
<dbReference type="EMBL" id="KZ819673">
    <property type="protein sequence ID" value="PWN25946.1"/>
    <property type="molecule type" value="Genomic_DNA"/>
</dbReference>
<keyword evidence="3" id="KW-1185">Reference proteome</keyword>
<evidence type="ECO:0000259" key="1">
    <source>
        <dbReference type="PROSITE" id="PS50181"/>
    </source>
</evidence>
<reference evidence="2 3" key="1">
    <citation type="journal article" date="2018" name="Mol. Biol. Evol.">
        <title>Broad Genomic Sampling Reveals a Smut Pathogenic Ancestry of the Fungal Clade Ustilaginomycotina.</title>
        <authorList>
            <person name="Kijpornyongpan T."/>
            <person name="Mondo S.J."/>
            <person name="Barry K."/>
            <person name="Sandor L."/>
            <person name="Lee J."/>
            <person name="Lipzen A."/>
            <person name="Pangilinan J."/>
            <person name="LaButti K."/>
            <person name="Hainaut M."/>
            <person name="Henrissat B."/>
            <person name="Grigoriev I.V."/>
            <person name="Spatafora J.W."/>
            <person name="Aime M.C."/>
        </authorList>
    </citation>
    <scope>NUCLEOTIDE SEQUENCE [LARGE SCALE GENOMIC DNA]</scope>
    <source>
        <strain evidence="2 3">MCA 5214</strain>
    </source>
</reference>
<dbReference type="SUPFAM" id="SSF81383">
    <property type="entry name" value="F-box domain"/>
    <property type="match status" value="1"/>
</dbReference>
<dbReference type="RefSeq" id="XP_025360558.1">
    <property type="nucleotide sequence ID" value="XM_025509663.1"/>
</dbReference>
<dbReference type="PROSITE" id="PS50181">
    <property type="entry name" value="FBOX"/>
    <property type="match status" value="1"/>
</dbReference>
<dbReference type="SUPFAM" id="SSF50998">
    <property type="entry name" value="Quinoprotein alcohol dehydrogenase-like"/>
    <property type="match status" value="1"/>
</dbReference>
<dbReference type="InterPro" id="IPR001810">
    <property type="entry name" value="F-box_dom"/>
</dbReference>
<sequence length="236" mass="26164">MLVDQLPDEVLSLILSNLELATLYRCHLVCKHWREVGRTDALLRRACVNLGLLEANSYLGDLATTSRLPPPTDERRLGDGHRHSAFELSGRDASDAASYEQLLKSSLILRKIKSPPELTSVDLEPAPPCLQGVVKGYSNHADESESDIWRIKLDPIDNVLITSGAKGGLTVLDLESGQELWREADVKQYAHVEFSEGYVVHDRDGLDEQGRETHFQVSEADAAESMTEAWGAHSLH</sequence>
<dbReference type="AlphaFoldDB" id="A0A316UKZ4"/>
<dbReference type="GeneID" id="37031486"/>
<dbReference type="CDD" id="cd09917">
    <property type="entry name" value="F-box_SF"/>
    <property type="match status" value="1"/>
</dbReference>
<protein>
    <recommendedName>
        <fullName evidence="1">F-box domain-containing protein</fullName>
    </recommendedName>
</protein>
<proteinExistence type="predicted"/>